<comment type="similarity">
    <text evidence="3">Belongs to the UDP-glycosyltransferase family.</text>
</comment>
<protein>
    <recommendedName>
        <fullName evidence="9">2,4-dihydroxy-7-methoxy-2H-1,4-benzoxazin-3(4H)-one 2-D-glucosyltransferase</fullName>
        <ecNumber evidence="9">2.4.1.202</ecNumber>
    </recommendedName>
</protein>
<dbReference type="OMA" id="ANSQMPF"/>
<dbReference type="AlphaFoldDB" id="A0A4U6VNG4"/>
<evidence type="ECO:0000256" key="7">
    <source>
        <dbReference type="ARBA" id="ARBA00052327"/>
    </source>
</evidence>
<comment type="catalytic activity">
    <reaction evidence="6">
        <text>DIBOA + UDP-alpha-D-glucose = DIBOA beta-D-glucoside + UDP + H(+)</text>
        <dbReference type="Rhea" id="RHEA:33955"/>
        <dbReference type="ChEBI" id="CHEBI:15378"/>
        <dbReference type="ChEBI" id="CHEBI:58223"/>
        <dbReference type="ChEBI" id="CHEBI:58885"/>
        <dbReference type="ChEBI" id="CHEBI:63558"/>
        <dbReference type="ChEBI" id="CHEBI:63670"/>
        <dbReference type="EC" id="2.4.1.202"/>
    </reaction>
</comment>
<evidence type="ECO:0000256" key="1">
    <source>
        <dbReference type="ARBA" id="ARBA00001913"/>
    </source>
</evidence>
<dbReference type="EC" id="2.4.1.202" evidence="9"/>
<dbReference type="PANTHER" id="PTHR11926">
    <property type="entry name" value="GLUCOSYL/GLUCURONOSYL TRANSFERASES"/>
    <property type="match status" value="1"/>
</dbReference>
<dbReference type="CDD" id="cd03784">
    <property type="entry name" value="GT1_Gtf-like"/>
    <property type="match status" value="1"/>
</dbReference>
<evidence type="ECO:0000313" key="11">
    <source>
        <dbReference type="Proteomes" id="UP000298652"/>
    </source>
</evidence>
<dbReference type="Pfam" id="PF00201">
    <property type="entry name" value="UDPGT"/>
    <property type="match status" value="1"/>
</dbReference>
<dbReference type="GO" id="GO:0047254">
    <property type="term" value="F:2,4-dihydroxy-7-methoxy-2H-1,4-benzoxazin-3(4H)-one 2-D-glucosyltransferase activity"/>
    <property type="evidence" value="ECO:0007669"/>
    <property type="project" value="UniProtKB-EC"/>
</dbReference>
<dbReference type="PANTHER" id="PTHR11926:SF1494">
    <property type="entry name" value="FLAVONOL 3-O-GLUCOSYLTRANSFERASE UGT76E12-RELATED"/>
    <property type="match status" value="1"/>
</dbReference>
<dbReference type="GO" id="GO:0080043">
    <property type="term" value="F:quercetin 3-O-glucosyltransferase activity"/>
    <property type="evidence" value="ECO:0007669"/>
    <property type="project" value="TreeGrafter"/>
</dbReference>
<comment type="function">
    <text evidence="8">Glucosyltransferase involved in the last step of benzoxazinoid glucoside biosynthesis. Catalyzes the glucosylation of hydroxamic acids utilizing UDP-glucose as glucose doner, reducing the toxicity of these natural insecticides for storage. Can use DIMBOA and DIBOA as substrates, HMBOA (2-hydroxy-7-methoxy-2H-1,4-benzoxazin-3(4H)-one) and HBOA (2-hydroxy-2H-1,4-benzoxazin-3(4H)-one) with a lower efficiency, but not indole acetic acid or quercitin.</text>
</comment>
<dbReference type="SUPFAM" id="SSF53756">
    <property type="entry name" value="UDP-Glycosyltransferase/glycogen phosphorylase"/>
    <property type="match status" value="1"/>
</dbReference>
<evidence type="ECO:0000256" key="5">
    <source>
        <dbReference type="ARBA" id="ARBA00022679"/>
    </source>
</evidence>
<gene>
    <name evidence="10" type="ORF">SEVIR_2G095200v2</name>
</gene>
<dbReference type="EMBL" id="CM016553">
    <property type="protein sequence ID" value="TKW31278.1"/>
    <property type="molecule type" value="Genomic_DNA"/>
</dbReference>
<proteinExistence type="inferred from homology"/>
<evidence type="ECO:0000256" key="4">
    <source>
        <dbReference type="ARBA" id="ARBA00022676"/>
    </source>
</evidence>
<dbReference type="GO" id="GO:0080044">
    <property type="term" value="F:quercetin 7-O-glucosyltransferase activity"/>
    <property type="evidence" value="ECO:0007669"/>
    <property type="project" value="TreeGrafter"/>
</dbReference>
<evidence type="ECO:0000313" key="10">
    <source>
        <dbReference type="EMBL" id="TKW31278.1"/>
    </source>
</evidence>
<dbReference type="Gene3D" id="3.40.50.2000">
    <property type="entry name" value="Glycogen Phosphorylase B"/>
    <property type="match status" value="2"/>
</dbReference>
<dbReference type="FunFam" id="3.40.50.2000:FF:000120">
    <property type="entry name" value="UDP-glycosyltransferase 76C1"/>
    <property type="match status" value="1"/>
</dbReference>
<evidence type="ECO:0000256" key="6">
    <source>
        <dbReference type="ARBA" id="ARBA00051876"/>
    </source>
</evidence>
<dbReference type="Proteomes" id="UP000298652">
    <property type="component" value="Chromosome 2"/>
</dbReference>
<comment type="cofactor">
    <cofactor evidence="2">
        <name>Mg(2+)</name>
        <dbReference type="ChEBI" id="CHEBI:18420"/>
    </cofactor>
</comment>
<dbReference type="InterPro" id="IPR002213">
    <property type="entry name" value="UDP_glucos_trans"/>
</dbReference>
<sequence>MAAAAAAASASAASSGGGRRRRVLMFPLPFQGHLNPMLQLAGALHARGGGLVGITVFHATFNAPNPARHPPGYRFVPVGEGLPSADLIPSGSDADFAGALGRINDRLREPFRDLLRQALADAEDDEAAACLVVDSNLRGIQLVAEELGVPTLVLRTGGAACLVAYMAFPALCDKGLLPPASQDKVQLDMPLDELTPLRLRDMVFSRTTTHANMRRCLQDLLDAGSSSSGIILNTFQDLENSDVQKISNGLGVPLYTIGPLHKISSGTEGSLLAQDQTCLKWLDKQEADSVLYVSFGSLASMDEKEMLETAWGLANSQMPFLWVIRHNMVKSSHQMSIPEGFEEATRGRGMVVTWAPQQEVLGHHAIGGFWTHNGWNSTLESICEGVPMICRPQFADQMINMRYVQEVWKIGFEIEGELERGEIEMAIKKLLCTEEGRQMRLRAKDLQDKAVKCIEEEGSSKSAMESLLKRIMSF</sequence>
<comment type="cofactor">
    <cofactor evidence="1">
        <name>Ca(2+)</name>
        <dbReference type="ChEBI" id="CHEBI:29108"/>
    </cofactor>
</comment>
<keyword evidence="4" id="KW-0328">Glycosyltransferase</keyword>
<evidence type="ECO:0000256" key="8">
    <source>
        <dbReference type="ARBA" id="ARBA00058304"/>
    </source>
</evidence>
<dbReference type="FunFam" id="3.40.50.2000:FF:000040">
    <property type="entry name" value="UDP-glycosyltransferase 76C1"/>
    <property type="match status" value="1"/>
</dbReference>
<comment type="catalytic activity">
    <reaction evidence="7">
        <text>DIMBOA + UDP-alpha-D-glucose = DIMBOA beta-D-glucoside + UDP + H(+)</text>
        <dbReference type="Rhea" id="RHEA:15541"/>
        <dbReference type="ChEBI" id="CHEBI:15378"/>
        <dbReference type="ChEBI" id="CHEBI:18048"/>
        <dbReference type="ChEBI" id="CHEBI:37573"/>
        <dbReference type="ChEBI" id="CHEBI:58223"/>
        <dbReference type="ChEBI" id="CHEBI:58885"/>
        <dbReference type="EC" id="2.4.1.202"/>
    </reaction>
</comment>
<accession>A0A4U6VNG4</accession>
<reference evidence="10" key="1">
    <citation type="submission" date="2019-03" db="EMBL/GenBank/DDBJ databases">
        <title>WGS assembly of Setaria viridis.</title>
        <authorList>
            <person name="Huang P."/>
            <person name="Jenkins J."/>
            <person name="Grimwood J."/>
            <person name="Barry K."/>
            <person name="Healey A."/>
            <person name="Mamidi S."/>
            <person name="Sreedasyam A."/>
            <person name="Shu S."/>
            <person name="Feldman M."/>
            <person name="Wu J."/>
            <person name="Yu Y."/>
            <person name="Chen C."/>
            <person name="Johnson J."/>
            <person name="Rokhsar D."/>
            <person name="Baxter I."/>
            <person name="Schmutz J."/>
            <person name="Brutnell T."/>
            <person name="Kellogg E."/>
        </authorList>
    </citation>
    <scope>NUCLEOTIDE SEQUENCE [LARGE SCALE GENOMIC DNA]</scope>
</reference>
<dbReference type="Gramene" id="TKW31278">
    <property type="protein sequence ID" value="TKW31278"/>
    <property type="gene ID" value="SEVIR_2G095200v2"/>
</dbReference>
<keyword evidence="11" id="KW-1185">Reference proteome</keyword>
<name>A0A4U6VNG4_SETVI</name>
<evidence type="ECO:0000256" key="9">
    <source>
        <dbReference type="ARBA" id="ARBA00066799"/>
    </source>
</evidence>
<evidence type="ECO:0000256" key="2">
    <source>
        <dbReference type="ARBA" id="ARBA00001946"/>
    </source>
</evidence>
<keyword evidence="5" id="KW-0808">Transferase</keyword>
<evidence type="ECO:0000256" key="3">
    <source>
        <dbReference type="ARBA" id="ARBA00009995"/>
    </source>
</evidence>
<organism evidence="10 11">
    <name type="scientific">Setaria viridis</name>
    <name type="common">Green bristlegrass</name>
    <name type="synonym">Setaria italica subsp. viridis</name>
    <dbReference type="NCBI Taxonomy" id="4556"/>
    <lineage>
        <taxon>Eukaryota</taxon>
        <taxon>Viridiplantae</taxon>
        <taxon>Streptophyta</taxon>
        <taxon>Embryophyta</taxon>
        <taxon>Tracheophyta</taxon>
        <taxon>Spermatophyta</taxon>
        <taxon>Magnoliopsida</taxon>
        <taxon>Liliopsida</taxon>
        <taxon>Poales</taxon>
        <taxon>Poaceae</taxon>
        <taxon>PACMAD clade</taxon>
        <taxon>Panicoideae</taxon>
        <taxon>Panicodae</taxon>
        <taxon>Paniceae</taxon>
        <taxon>Cenchrinae</taxon>
        <taxon>Setaria</taxon>
    </lineage>
</organism>